<organism evidence="1 3">
    <name type="scientific">Candidatus Methanodesulfokora washburnensis</name>
    <dbReference type="NCBI Taxonomy" id="2478471"/>
    <lineage>
        <taxon>Archaea</taxon>
        <taxon>Thermoproteota</taxon>
        <taxon>Candidatus Korarchaeia</taxon>
        <taxon>Candidatus Korarchaeia incertae sedis</taxon>
        <taxon>Candidatus Methanodesulfokora</taxon>
    </lineage>
</organism>
<reference evidence="1 3" key="1">
    <citation type="submission" date="2018-10" db="EMBL/GenBank/DDBJ databases">
        <title>Co-occurring genomic capacity for anaerobic methane metabolism and dissimilatory sulfite reduction discovered in the Korarchaeota.</title>
        <authorList>
            <person name="Mckay L.J."/>
            <person name="Dlakic M."/>
            <person name="Fields M.W."/>
            <person name="Delmont T.O."/>
            <person name="Eren A.M."/>
            <person name="Jay Z.J."/>
            <person name="Klingelsmith K.B."/>
            <person name="Rusch D.B."/>
            <person name="Inskeep W.P."/>
        </authorList>
    </citation>
    <scope>NUCLEOTIDE SEQUENCE [LARGE SCALE GENOMIC DNA]</scope>
    <source>
        <strain evidence="1 3">MDKW</strain>
    </source>
</reference>
<evidence type="ECO:0000313" key="3">
    <source>
        <dbReference type="Proteomes" id="UP000277582"/>
    </source>
</evidence>
<comment type="caution">
    <text evidence="1">The sequence shown here is derived from an EMBL/GenBank/DDBJ whole genome shotgun (WGS) entry which is preliminary data.</text>
</comment>
<name>A0A429GCD5_9CREN</name>
<evidence type="ECO:0000313" key="4">
    <source>
        <dbReference type="Proteomes" id="UP000316217"/>
    </source>
</evidence>
<dbReference type="Proteomes" id="UP000316217">
    <property type="component" value="Unassembled WGS sequence"/>
</dbReference>
<evidence type="ECO:0000313" key="1">
    <source>
        <dbReference type="EMBL" id="RSN71487.1"/>
    </source>
</evidence>
<dbReference type="RefSeq" id="WP_125672942.1">
    <property type="nucleotide sequence ID" value="NZ_RCOS01000174.1"/>
</dbReference>
<keyword evidence="3" id="KW-1185">Reference proteome</keyword>
<gene>
    <name evidence="1" type="ORF">D6D85_15905</name>
    <name evidence="2" type="ORF">EF810_03910</name>
</gene>
<dbReference type="EMBL" id="RXII01000061">
    <property type="protein sequence ID" value="RZN61971.1"/>
    <property type="molecule type" value="Genomic_DNA"/>
</dbReference>
<proteinExistence type="predicted"/>
<evidence type="ECO:0000313" key="2">
    <source>
        <dbReference type="EMBL" id="RZN61971.1"/>
    </source>
</evidence>
<dbReference type="Proteomes" id="UP000277582">
    <property type="component" value="Unassembled WGS sequence"/>
</dbReference>
<dbReference type="AlphaFoldDB" id="A0A429GCD5"/>
<dbReference type="EMBL" id="RCOS01000174">
    <property type="protein sequence ID" value="RSN71487.1"/>
    <property type="molecule type" value="Genomic_DNA"/>
</dbReference>
<sequence>MAAHLPLERKRITEWNLLGTALGGIDTQHHLSPATRAIIDEVRINLHDRTIDAYYYTKGKKIAEQHHLEER</sequence>
<protein>
    <submittedName>
        <fullName evidence="1">Uncharacterized protein</fullName>
    </submittedName>
</protein>
<reference evidence="2 4" key="2">
    <citation type="journal article" date="2019" name="Nat. Microbiol.">
        <title>Wide diversity of methane and short-chain alkane metabolisms in uncultured archaea.</title>
        <authorList>
            <person name="Borrel G."/>
            <person name="Adam P.S."/>
            <person name="McKay L.J."/>
            <person name="Chen L.X."/>
            <person name="Sierra-Garcia I.N."/>
            <person name="Sieber C.M."/>
            <person name="Letourneur Q."/>
            <person name="Ghozlane A."/>
            <person name="Andersen G.L."/>
            <person name="Li W.J."/>
            <person name="Hallam S.J."/>
            <person name="Muyzer G."/>
            <person name="de Oliveira V.M."/>
            <person name="Inskeep W.P."/>
            <person name="Banfield J.F."/>
            <person name="Gribaldo S."/>
        </authorList>
    </citation>
    <scope>NUCLEOTIDE SEQUENCE [LARGE SCALE GENOMIC DNA]</scope>
    <source>
        <strain evidence="2">NM4</strain>
    </source>
</reference>
<accession>A0A429GCD5</accession>